<evidence type="ECO:0000313" key="3">
    <source>
        <dbReference type="Proteomes" id="UP000029091"/>
    </source>
</evidence>
<feature type="domain" description="Endolysin-like" evidence="1">
    <location>
        <begin position="9"/>
        <end position="101"/>
    </location>
</feature>
<dbReference type="InterPro" id="IPR036365">
    <property type="entry name" value="PGBD-like_sf"/>
</dbReference>
<reference evidence="2 3" key="1">
    <citation type="submission" date="2014-03" db="EMBL/GenBank/DDBJ databases">
        <title>Genomics of Bifidobacteria.</title>
        <authorList>
            <person name="Ventura M."/>
            <person name="Milani C."/>
            <person name="Lugli G.A."/>
        </authorList>
    </citation>
    <scope>NUCLEOTIDE SEQUENCE [LARGE SCALE GENOMIC DNA]</scope>
    <source>
        <strain evidence="3">JCM 15918</strain>
    </source>
</reference>
<dbReference type="Gene3D" id="3.90.1720.10">
    <property type="entry name" value="endopeptidase domain like (from Nostoc punctiforme)"/>
    <property type="match status" value="1"/>
</dbReference>
<gene>
    <name evidence="2" type="ORF">BSTER_1713</name>
</gene>
<evidence type="ECO:0000259" key="1">
    <source>
        <dbReference type="Pfam" id="PF25309"/>
    </source>
</evidence>
<organism evidence="2 3">
    <name type="scientific">Bifidobacterium adolescentis JCM 15918</name>
    <dbReference type="NCBI Taxonomy" id="1437612"/>
    <lineage>
        <taxon>Bacteria</taxon>
        <taxon>Bacillati</taxon>
        <taxon>Actinomycetota</taxon>
        <taxon>Actinomycetes</taxon>
        <taxon>Bifidobacteriales</taxon>
        <taxon>Bifidobacteriaceae</taxon>
        <taxon>Bifidobacterium</taxon>
    </lineage>
</organism>
<dbReference type="Proteomes" id="UP000029091">
    <property type="component" value="Unassembled WGS sequence"/>
</dbReference>
<protein>
    <submittedName>
        <fullName evidence="2">Bacteriophage peptidoglycan hydrolase</fullName>
    </submittedName>
</protein>
<sequence>MASVNALINRMRYWCAVANMGYSQADRWNFNASAGNCDCSSLVIHCLREAGFDTGSATYTGNLSGELTKRGWTRLPANGNPQPGDILLNDVHHVAVYLGGGRLAQASISERGTAYGAAGDQTGRETNIRNYYNYPWNCYLRYQGAQSSAPAANSGAIAVDGNVGPATVRRWQQVMGTTVDGIISGQQVPDERTYWRPAIDSSVVRYGAGGSDLIRAVQRRLGCGTDGLLGPATIRAIQAHYGLAQDASFGPATARALQSALNQGRF</sequence>
<dbReference type="AlphaFoldDB" id="A0A087DKF1"/>
<evidence type="ECO:0000313" key="2">
    <source>
        <dbReference type="EMBL" id="KFI96001.1"/>
    </source>
</evidence>
<dbReference type="InterPro" id="IPR057370">
    <property type="entry name" value="ELLD"/>
</dbReference>
<name>A0A087DKF1_BIFAD</name>
<feature type="domain" description="Endolysin-like" evidence="1">
    <location>
        <begin position="104"/>
        <end position="170"/>
    </location>
</feature>
<proteinExistence type="predicted"/>
<dbReference type="GO" id="GO:0016787">
    <property type="term" value="F:hydrolase activity"/>
    <property type="evidence" value="ECO:0007669"/>
    <property type="project" value="UniProtKB-KW"/>
</dbReference>
<accession>A0A087DKF1</accession>
<dbReference type="EMBL" id="JGZQ01000009">
    <property type="protein sequence ID" value="KFI96001.1"/>
    <property type="molecule type" value="Genomic_DNA"/>
</dbReference>
<comment type="caution">
    <text evidence="2">The sequence shown here is derived from an EMBL/GenBank/DDBJ whole genome shotgun (WGS) entry which is preliminary data.</text>
</comment>
<dbReference type="RefSeq" id="WP_033500067.1">
    <property type="nucleotide sequence ID" value="NZ_JDUX01000009.1"/>
</dbReference>
<dbReference type="Pfam" id="PF25309">
    <property type="entry name" value="ELLD"/>
    <property type="match status" value="2"/>
</dbReference>
<dbReference type="InterPro" id="IPR038765">
    <property type="entry name" value="Papain-like_cys_pep_sf"/>
</dbReference>
<keyword evidence="2" id="KW-0378">Hydrolase</keyword>
<dbReference type="SUPFAM" id="SSF54001">
    <property type="entry name" value="Cysteine proteinases"/>
    <property type="match status" value="1"/>
</dbReference>
<dbReference type="SUPFAM" id="SSF47090">
    <property type="entry name" value="PGBD-like"/>
    <property type="match status" value="1"/>
</dbReference>